<sequence length="405" mass="45868">MISLPASLDLDKLDNFIKVLEESDSVKALQIPVGNSKFAFGGIASAIQSVNTWANNNNERKVVIKPSVKSKHDALEDIIEQPHKFTALMMAKEIELPSEVEPNIRNEVNRLAKNAIENQPKLIYGQNRGRLCWYSFVDHSTKGFDRNFYNTSPEHHPSPKNINQITSIIKSMVEQSSKVAGGGVLPSEGSIASLGRMFYELFINSHEHGSRDVDRNIWIRPANRIIYTYGINLSDGAINNIAEQDENFRNYIEILSTTQNSTRRFVEISIVDSGLGYCGRWLADHPDEGRIEDMSISQQYQIIKKCFQFRSSSTKNEIKGNGLPAVMVNLTNLNGFMKVRTNKLSLFRDFANQPYTSNEKDNFDFCDWETKECCSNRVTEQLDVRGVAITVLIPLYDRQDATELV</sequence>
<name>A0ABS4B8I7_9GAMM</name>
<gene>
    <name evidence="1" type="ORF">J8I01_14855</name>
</gene>
<evidence type="ECO:0008006" key="3">
    <source>
        <dbReference type="Google" id="ProtNLM"/>
    </source>
</evidence>
<dbReference type="Proteomes" id="UP000666661">
    <property type="component" value="Unassembled WGS sequence"/>
</dbReference>
<evidence type="ECO:0000313" key="2">
    <source>
        <dbReference type="Proteomes" id="UP000666661"/>
    </source>
</evidence>
<evidence type="ECO:0000313" key="1">
    <source>
        <dbReference type="EMBL" id="MBP0603782.1"/>
    </source>
</evidence>
<keyword evidence="2" id="KW-1185">Reference proteome</keyword>
<comment type="caution">
    <text evidence="1">The sequence shown here is derived from an EMBL/GenBank/DDBJ whole genome shotgun (WGS) entry which is preliminary data.</text>
</comment>
<reference evidence="1 2" key="1">
    <citation type="submission" date="2021-03" db="EMBL/GenBank/DDBJ databases">
        <title>Plant growth promoting bacteria isolated from wild legumes nodules and trapping Phaseolus vulgaris L. nodules in the center and southern Mexico.</title>
        <authorList>
            <person name="Estrada P."/>
        </authorList>
    </citation>
    <scope>NUCLEOTIDE SEQUENCE [LARGE SCALE GENOMIC DNA]</scope>
    <source>
        <strain evidence="1 2">MaGu-431</strain>
    </source>
</reference>
<proteinExistence type="predicted"/>
<accession>A0ABS4B8I7</accession>
<dbReference type="RefSeq" id="WP_209794525.1">
    <property type="nucleotide sequence ID" value="NZ_JAGIQF010000008.1"/>
</dbReference>
<protein>
    <recommendedName>
        <fullName evidence="3">ATP-binding protein</fullName>
    </recommendedName>
</protein>
<dbReference type="EMBL" id="JAGIQF010000008">
    <property type="protein sequence ID" value="MBP0603782.1"/>
    <property type="molecule type" value="Genomic_DNA"/>
</dbReference>
<organism evidence="1 2">
    <name type="scientific">Aeromonas sanarellii</name>
    <dbReference type="NCBI Taxonomy" id="633415"/>
    <lineage>
        <taxon>Bacteria</taxon>
        <taxon>Pseudomonadati</taxon>
        <taxon>Pseudomonadota</taxon>
        <taxon>Gammaproteobacteria</taxon>
        <taxon>Aeromonadales</taxon>
        <taxon>Aeromonadaceae</taxon>
        <taxon>Aeromonas</taxon>
    </lineage>
</organism>